<dbReference type="AlphaFoldDB" id="T0J3N3"/>
<proteinExistence type="predicted"/>
<dbReference type="Proteomes" id="UP000015527">
    <property type="component" value="Unassembled WGS sequence"/>
</dbReference>
<accession>T0J3N3</accession>
<dbReference type="EMBL" id="ATHL01000034">
    <property type="protein sequence ID" value="EQB18730.1"/>
    <property type="molecule type" value="Genomic_DNA"/>
</dbReference>
<evidence type="ECO:0000313" key="3">
    <source>
        <dbReference type="Proteomes" id="UP000015527"/>
    </source>
</evidence>
<dbReference type="SUPFAM" id="SSF54909">
    <property type="entry name" value="Dimeric alpha+beta barrel"/>
    <property type="match status" value="1"/>
</dbReference>
<dbReference type="InterPro" id="IPR011008">
    <property type="entry name" value="Dimeric_a/b-barrel"/>
</dbReference>
<dbReference type="eggNOG" id="COG1359">
    <property type="taxonomic scope" value="Bacteria"/>
</dbReference>
<dbReference type="InterPro" id="IPR007138">
    <property type="entry name" value="ABM_dom"/>
</dbReference>
<organism evidence="2 3">
    <name type="scientific">Novosphingobium lindaniclasticum LE124</name>
    <dbReference type="NCBI Taxonomy" id="1096930"/>
    <lineage>
        <taxon>Bacteria</taxon>
        <taxon>Pseudomonadati</taxon>
        <taxon>Pseudomonadota</taxon>
        <taxon>Alphaproteobacteria</taxon>
        <taxon>Sphingomonadales</taxon>
        <taxon>Sphingomonadaceae</taxon>
        <taxon>Novosphingobium</taxon>
    </lineage>
</organism>
<name>T0J3N3_9SPHN</name>
<dbReference type="PROSITE" id="PS51725">
    <property type="entry name" value="ABM"/>
    <property type="match status" value="1"/>
</dbReference>
<evidence type="ECO:0000259" key="1">
    <source>
        <dbReference type="PROSITE" id="PS51725"/>
    </source>
</evidence>
<evidence type="ECO:0000313" key="2">
    <source>
        <dbReference type="EMBL" id="EQB18730.1"/>
    </source>
</evidence>
<feature type="domain" description="ABM" evidence="1">
    <location>
        <begin position="3"/>
        <end position="94"/>
    </location>
</feature>
<dbReference type="RefSeq" id="WP_021232760.1">
    <property type="nucleotide sequence ID" value="NZ_ATHL01000034.1"/>
</dbReference>
<dbReference type="Gene3D" id="3.30.70.100">
    <property type="match status" value="1"/>
</dbReference>
<sequence length="123" mass="13623">MRIIVAGTLRFAGDEVLCSEIIRSGAEHIVSSRKEQGCVAYNWAVDPLDAGLIHVYEEWESERALLGHFAHSSYAAMRDHLGRYELTGFAVQIYSAAGVEPVYDEDGWPRREIFGVSLNPPAG</sequence>
<gene>
    <name evidence="2" type="ORF">L284_03975</name>
</gene>
<keyword evidence="3" id="KW-1185">Reference proteome</keyword>
<dbReference type="OrthoDB" id="287932at2"/>
<reference evidence="2 3" key="1">
    <citation type="journal article" date="2013" name="Genome Announc.">
        <title>Genome Sequence of Novosphingobium lindaniclasticum LE124T, Isolated from a Hexachlorocyclohexane Dumpsite.</title>
        <authorList>
            <person name="Saxena A."/>
            <person name="Nayyar N."/>
            <person name="Sangwan N."/>
            <person name="Kumari R."/>
            <person name="Khurana J.P."/>
            <person name="Lal R."/>
        </authorList>
    </citation>
    <scope>NUCLEOTIDE SEQUENCE [LARGE SCALE GENOMIC DNA]</scope>
    <source>
        <strain evidence="2 3">LE124</strain>
    </source>
</reference>
<protein>
    <recommendedName>
        <fullName evidence="1">ABM domain-containing protein</fullName>
    </recommendedName>
</protein>
<comment type="caution">
    <text evidence="2">The sequence shown here is derived from an EMBL/GenBank/DDBJ whole genome shotgun (WGS) entry which is preliminary data.</text>
</comment>
<dbReference type="Pfam" id="PF03992">
    <property type="entry name" value="ABM"/>
    <property type="match status" value="1"/>
</dbReference>
<dbReference type="PATRIC" id="fig|1096930.3.peg.783"/>